<dbReference type="RefSeq" id="XP_018241704.1">
    <property type="nucleotide sequence ID" value="XM_018399368.1"/>
</dbReference>
<protein>
    <submittedName>
        <fullName evidence="1">Uncharacterized protein</fullName>
    </submittedName>
</protein>
<evidence type="ECO:0000313" key="1">
    <source>
        <dbReference type="EMBL" id="KNB03659.1"/>
    </source>
</evidence>
<reference evidence="1" key="1">
    <citation type="submission" date="2007-04" db="EMBL/GenBank/DDBJ databases">
        <authorList>
            <consortium name="The Broad Institute Genome Sequencing Platform"/>
            <person name="Birren B."/>
            <person name="Lander E."/>
            <person name="Galagan J."/>
            <person name="Nusbaum C."/>
            <person name="Devon K."/>
            <person name="Ma L.-J."/>
            <person name="Jaffe D."/>
            <person name="Butler J."/>
            <person name="Alvarez P."/>
            <person name="Gnerre S."/>
            <person name="Grabherr M."/>
            <person name="Kleber M."/>
            <person name="Mauceli E."/>
            <person name="Brockman W."/>
            <person name="MacCallum I.A."/>
            <person name="Young S."/>
            <person name="LaButti K."/>
            <person name="DeCaprio D."/>
            <person name="Crawford M."/>
            <person name="Koehrsen M."/>
            <person name="Engels R."/>
            <person name="Montgomery P."/>
            <person name="Pearson M."/>
            <person name="Howarth C."/>
            <person name="Larson L."/>
            <person name="White J."/>
            <person name="O'Leary S."/>
            <person name="Kodira C."/>
            <person name="Zeng Q."/>
            <person name="Yandava C."/>
            <person name="Alvarado L."/>
            <person name="Kistler C."/>
            <person name="Shim W.-B."/>
            <person name="Kang S."/>
            <person name="Woloshuk C."/>
        </authorList>
    </citation>
    <scope>NUCLEOTIDE SEQUENCE</scope>
    <source>
        <strain evidence="1">4287</strain>
    </source>
</reference>
<organism evidence="1 2">
    <name type="scientific">Fusarium oxysporum f. sp. lycopersici (strain 4287 / CBS 123668 / FGSC 9935 / NRRL 34936)</name>
    <name type="common">Fusarium vascular wilt of tomato</name>
    <dbReference type="NCBI Taxonomy" id="426428"/>
    <lineage>
        <taxon>Eukaryota</taxon>
        <taxon>Fungi</taxon>
        <taxon>Dikarya</taxon>
        <taxon>Ascomycota</taxon>
        <taxon>Pezizomycotina</taxon>
        <taxon>Sordariomycetes</taxon>
        <taxon>Hypocreomycetidae</taxon>
        <taxon>Hypocreales</taxon>
        <taxon>Nectriaceae</taxon>
        <taxon>Fusarium</taxon>
        <taxon>Fusarium oxysporum species complex</taxon>
    </lineage>
</organism>
<dbReference type="GeneID" id="28959880"/>
<reference evidence="1" key="2">
    <citation type="journal article" date="2010" name="Nature">
        <title>Comparative genomics reveals mobile pathogenicity chromosomes in Fusarium.</title>
        <authorList>
            <person name="Ma L.J."/>
            <person name="van der Does H.C."/>
            <person name="Borkovich K.A."/>
            <person name="Coleman J.J."/>
            <person name="Daboussi M.J."/>
            <person name="Di Pietro A."/>
            <person name="Dufresne M."/>
            <person name="Freitag M."/>
            <person name="Grabherr M."/>
            <person name="Henrissat B."/>
            <person name="Houterman P.M."/>
            <person name="Kang S."/>
            <person name="Shim W.B."/>
            <person name="Woloshuk C."/>
            <person name="Xie X."/>
            <person name="Xu J.R."/>
            <person name="Antoniw J."/>
            <person name="Baker S.E."/>
            <person name="Bluhm B.H."/>
            <person name="Breakspear A."/>
            <person name="Brown D.W."/>
            <person name="Butchko R.A."/>
            <person name="Chapman S."/>
            <person name="Coulson R."/>
            <person name="Coutinho P.M."/>
            <person name="Danchin E.G."/>
            <person name="Diener A."/>
            <person name="Gale L.R."/>
            <person name="Gardiner D.M."/>
            <person name="Goff S."/>
            <person name="Hammond-Kosack K.E."/>
            <person name="Hilburn K."/>
            <person name="Hua-Van A."/>
            <person name="Jonkers W."/>
            <person name="Kazan K."/>
            <person name="Kodira C.D."/>
            <person name="Koehrsen M."/>
            <person name="Kumar L."/>
            <person name="Lee Y.H."/>
            <person name="Li L."/>
            <person name="Manners J.M."/>
            <person name="Miranda-Saavedra D."/>
            <person name="Mukherjee M."/>
            <person name="Park G."/>
            <person name="Park J."/>
            <person name="Park S.Y."/>
            <person name="Proctor R.H."/>
            <person name="Regev A."/>
            <person name="Ruiz-Roldan M.C."/>
            <person name="Sain D."/>
            <person name="Sakthikumar S."/>
            <person name="Sykes S."/>
            <person name="Schwartz D.C."/>
            <person name="Turgeon B.G."/>
            <person name="Wapinski I."/>
            <person name="Yoder O."/>
            <person name="Young S."/>
            <person name="Zeng Q."/>
            <person name="Zhou S."/>
            <person name="Galagan J."/>
            <person name="Cuomo C.A."/>
            <person name="Kistler H.C."/>
            <person name="Rep M."/>
        </authorList>
    </citation>
    <scope>NUCLEOTIDE SEQUENCE [LARGE SCALE GENOMIC DNA]</scope>
    <source>
        <strain evidence="1">4287</strain>
    </source>
</reference>
<proteinExistence type="predicted"/>
<dbReference type="AlphaFoldDB" id="A0A0J9UW61"/>
<dbReference type="VEuPathDB" id="FungiDB:FOXG_19174"/>
<gene>
    <name evidence="1" type="ORF">FOXG_19174</name>
</gene>
<evidence type="ECO:0000313" key="2">
    <source>
        <dbReference type="Proteomes" id="UP000009097"/>
    </source>
</evidence>
<name>A0A0J9UW61_FUSO4</name>
<dbReference type="KEGG" id="fox:FOXG_19174"/>
<accession>A0A0J9UW61</accession>
<dbReference type="Proteomes" id="UP000009097">
    <property type="component" value="Unassembled WGS sequence"/>
</dbReference>
<sequence length="125" mass="14045">MVVGELGQGPCLAPDSISLNSDIQLHFGMTGWQFYRVRYEVSLERIPSSACGSDGSLFHVCDHQSLCFTSLPAQTTHEASLSQKSRLKSSTVRRGEKLNLSFQLLWIQYCMSLIPTDWARCPFSR</sequence>
<dbReference type="EMBL" id="DS231701">
    <property type="protein sequence ID" value="KNB03659.1"/>
    <property type="molecule type" value="Genomic_DNA"/>
</dbReference>